<comment type="caution">
    <text evidence="3">The sequence shown here is derived from an EMBL/GenBank/DDBJ whole genome shotgun (WGS) entry which is preliminary data.</text>
</comment>
<feature type="domain" description="Myb/SANT-like" evidence="2">
    <location>
        <begin position="28"/>
        <end position="126"/>
    </location>
</feature>
<evidence type="ECO:0000259" key="2">
    <source>
        <dbReference type="Pfam" id="PF12776"/>
    </source>
</evidence>
<evidence type="ECO:0000256" key="1">
    <source>
        <dbReference type="SAM" id="MobiDB-lite"/>
    </source>
</evidence>
<sequence>MEHSATSSKCISKVGNNPKSQPCPRRLWTSEENLQLIRSLKLFRAQRWKCDGSFRGGYIGRLQKMMEERFPGCGIEVKHIKSKLQVWKNTYSLIVGILGSSSGAGASWDSNTNIIVTDSDSVWEEYIRVHPKAASFLGQPQALYETWVEIFGNDRAQGTGAVDVGDALNELLHCSSDDATSISPPLNGTQTVKSSSSNKKKPAQQSIVEIGSMMEKWMDNISTTLGNLVDNMQNPTNATSSSSTIAWDKKALRDAITDMIGLSVDKKVHASYRIAYNKDDLELFSVIIDEERYRFVRMLLLGDLN</sequence>
<reference evidence="4" key="1">
    <citation type="journal article" date="2018" name="Gigascience">
        <title>Genome assembly of the Pink Ipe (Handroanthus impetiginosus, Bignoniaceae), a highly valued, ecologically keystone Neotropical timber forest tree.</title>
        <authorList>
            <person name="Silva-Junior O.B."/>
            <person name="Grattapaglia D."/>
            <person name="Novaes E."/>
            <person name="Collevatti R.G."/>
        </authorList>
    </citation>
    <scope>NUCLEOTIDE SEQUENCE [LARGE SCALE GENOMIC DNA]</scope>
    <source>
        <strain evidence="4">cv. UFG-1</strain>
    </source>
</reference>
<dbReference type="EMBL" id="NKXS01005434">
    <property type="protein sequence ID" value="PIN03683.1"/>
    <property type="molecule type" value="Genomic_DNA"/>
</dbReference>
<accession>A0A2G9GEG8</accession>
<dbReference type="PANTHER" id="PTHR46250:SF15">
    <property type="entry name" value="OS01G0523800 PROTEIN"/>
    <property type="match status" value="1"/>
</dbReference>
<dbReference type="Proteomes" id="UP000231279">
    <property type="component" value="Unassembled WGS sequence"/>
</dbReference>
<dbReference type="Pfam" id="PF12776">
    <property type="entry name" value="Myb_DNA-bind_3"/>
    <property type="match status" value="1"/>
</dbReference>
<feature type="region of interest" description="Disordered" evidence="1">
    <location>
        <begin position="1"/>
        <end position="24"/>
    </location>
</feature>
<feature type="compositionally biased region" description="Polar residues" evidence="1">
    <location>
        <begin position="1"/>
        <end position="20"/>
    </location>
</feature>
<feature type="region of interest" description="Disordered" evidence="1">
    <location>
        <begin position="179"/>
        <end position="204"/>
    </location>
</feature>
<protein>
    <recommendedName>
        <fullName evidence="2">Myb/SANT-like domain-containing protein</fullName>
    </recommendedName>
</protein>
<proteinExistence type="predicted"/>
<evidence type="ECO:0000313" key="3">
    <source>
        <dbReference type="EMBL" id="PIN03683.1"/>
    </source>
</evidence>
<gene>
    <name evidence="3" type="ORF">CDL12_23787</name>
</gene>
<dbReference type="STRING" id="429701.A0A2G9GEG8"/>
<evidence type="ECO:0000313" key="4">
    <source>
        <dbReference type="Proteomes" id="UP000231279"/>
    </source>
</evidence>
<dbReference type="AlphaFoldDB" id="A0A2G9GEG8"/>
<dbReference type="InterPro" id="IPR024752">
    <property type="entry name" value="Myb/SANT-like_dom"/>
</dbReference>
<organism evidence="3 4">
    <name type="scientific">Handroanthus impetiginosus</name>
    <dbReference type="NCBI Taxonomy" id="429701"/>
    <lineage>
        <taxon>Eukaryota</taxon>
        <taxon>Viridiplantae</taxon>
        <taxon>Streptophyta</taxon>
        <taxon>Embryophyta</taxon>
        <taxon>Tracheophyta</taxon>
        <taxon>Spermatophyta</taxon>
        <taxon>Magnoliopsida</taxon>
        <taxon>eudicotyledons</taxon>
        <taxon>Gunneridae</taxon>
        <taxon>Pentapetalae</taxon>
        <taxon>asterids</taxon>
        <taxon>lamiids</taxon>
        <taxon>Lamiales</taxon>
        <taxon>Bignoniaceae</taxon>
        <taxon>Crescentiina</taxon>
        <taxon>Tabebuia alliance</taxon>
        <taxon>Handroanthus</taxon>
    </lineage>
</organism>
<name>A0A2G9GEG8_9LAMI</name>
<dbReference type="PANTHER" id="PTHR46250">
    <property type="entry name" value="MYB/SANT-LIKE DNA-BINDING DOMAIN PROTEIN-RELATED"/>
    <property type="match status" value="1"/>
</dbReference>
<keyword evidence="4" id="KW-1185">Reference proteome</keyword>
<dbReference type="OrthoDB" id="910499at2759"/>